<evidence type="ECO:0000313" key="4">
    <source>
        <dbReference type="Proteomes" id="UP000275925"/>
    </source>
</evidence>
<feature type="region of interest" description="Disordered" evidence="1">
    <location>
        <begin position="1"/>
        <end position="87"/>
    </location>
</feature>
<feature type="compositionally biased region" description="Basic and acidic residues" evidence="1">
    <location>
        <begin position="20"/>
        <end position="35"/>
    </location>
</feature>
<feature type="compositionally biased region" description="Low complexity" evidence="1">
    <location>
        <begin position="74"/>
        <end position="86"/>
    </location>
</feature>
<keyword evidence="4" id="KW-1185">Reference proteome</keyword>
<evidence type="ECO:0000256" key="1">
    <source>
        <dbReference type="SAM" id="MobiDB-lite"/>
    </source>
</evidence>
<dbReference type="Proteomes" id="UP000275925">
    <property type="component" value="Unassembled WGS sequence"/>
</dbReference>
<name>A0A388TJ30_9BACT</name>
<organism evidence="3 4">
    <name type="scientific">Candidatus Termititenax persephonae</name>
    <dbReference type="NCBI Taxonomy" id="2218525"/>
    <lineage>
        <taxon>Bacteria</taxon>
        <taxon>Bacillati</taxon>
        <taxon>Candidatus Margulisiibacteriota</taxon>
        <taxon>Candidatus Termititenacia</taxon>
        <taxon>Candidatus Termititenacales</taxon>
        <taxon>Candidatus Termititenacaceae</taxon>
        <taxon>Candidatus Termititenax</taxon>
    </lineage>
</organism>
<feature type="non-terminal residue" evidence="3">
    <location>
        <position position="1"/>
    </location>
</feature>
<evidence type="ECO:0000259" key="2">
    <source>
        <dbReference type="PROSITE" id="PS50022"/>
    </source>
</evidence>
<protein>
    <recommendedName>
        <fullName evidence="2">F5/8 type C domain-containing protein</fullName>
    </recommendedName>
</protein>
<sequence length="104" mass="10830">SGRASQEDPGAGWNPTGASDSERRDIKIDLAHTHSVDIPNYTGDSGGASADHTHSVALSGNTGANSVNHTHSVTLSGNTGNTGSGTAFDNRPSYYSLIYIRRCL</sequence>
<dbReference type="EMBL" id="BGZO01000173">
    <property type="protein sequence ID" value="GBR77286.1"/>
    <property type="molecule type" value="Genomic_DNA"/>
</dbReference>
<feature type="domain" description="F5/8 type C" evidence="2">
    <location>
        <begin position="1"/>
        <end position="104"/>
    </location>
</feature>
<comment type="caution">
    <text evidence="3">The sequence shown here is derived from an EMBL/GenBank/DDBJ whole genome shotgun (WGS) entry which is preliminary data.</text>
</comment>
<dbReference type="InterPro" id="IPR000421">
    <property type="entry name" value="FA58C"/>
</dbReference>
<dbReference type="AlphaFoldDB" id="A0A388TJ30"/>
<gene>
    <name evidence="3" type="ORF">NO2_1690</name>
</gene>
<evidence type="ECO:0000313" key="3">
    <source>
        <dbReference type="EMBL" id="GBR77286.1"/>
    </source>
</evidence>
<proteinExistence type="predicted"/>
<feature type="compositionally biased region" description="Polar residues" evidence="1">
    <location>
        <begin position="56"/>
        <end position="73"/>
    </location>
</feature>
<dbReference type="PROSITE" id="PS50022">
    <property type="entry name" value="FA58C_3"/>
    <property type="match status" value="1"/>
</dbReference>
<accession>A0A388TJ30</accession>
<reference evidence="3 4" key="1">
    <citation type="journal article" date="2019" name="ISME J.">
        <title>Genome analyses of uncultured TG2/ZB3 bacteria in 'Margulisbacteria' specifically attached to ectosymbiotic spirochetes of protists in the termite gut.</title>
        <authorList>
            <person name="Utami Y.D."/>
            <person name="Kuwahara H."/>
            <person name="Igai K."/>
            <person name="Murakami T."/>
            <person name="Sugaya K."/>
            <person name="Morikawa T."/>
            <person name="Nagura Y."/>
            <person name="Yuki M."/>
            <person name="Deevong P."/>
            <person name="Inoue T."/>
            <person name="Kihara K."/>
            <person name="Lo N."/>
            <person name="Yamada A."/>
            <person name="Ohkuma M."/>
            <person name="Hongoh Y."/>
        </authorList>
    </citation>
    <scope>NUCLEOTIDE SEQUENCE [LARGE SCALE GENOMIC DNA]</scope>
    <source>
        <strain evidence="3">NkOx7-02</strain>
    </source>
</reference>